<organism evidence="1 2">
    <name type="scientific">Xenopus laevis</name>
    <name type="common">African clawed frog</name>
    <dbReference type="NCBI Taxonomy" id="8355"/>
    <lineage>
        <taxon>Eukaryota</taxon>
        <taxon>Metazoa</taxon>
        <taxon>Chordata</taxon>
        <taxon>Craniata</taxon>
        <taxon>Vertebrata</taxon>
        <taxon>Euteleostomi</taxon>
        <taxon>Amphibia</taxon>
        <taxon>Batrachia</taxon>
        <taxon>Anura</taxon>
        <taxon>Pipoidea</taxon>
        <taxon>Pipidae</taxon>
        <taxon>Xenopodinae</taxon>
        <taxon>Xenopus</taxon>
        <taxon>Xenopus</taxon>
    </lineage>
</organism>
<protein>
    <submittedName>
        <fullName evidence="1">Uncharacterized protein</fullName>
    </submittedName>
</protein>
<evidence type="ECO:0000313" key="2">
    <source>
        <dbReference type="Proteomes" id="UP000694892"/>
    </source>
</evidence>
<dbReference type="AlphaFoldDB" id="A0A974DPY3"/>
<name>A0A974DPY3_XENLA</name>
<proteinExistence type="predicted"/>
<accession>A0A974DPY3</accession>
<dbReference type="EMBL" id="CM004468">
    <property type="protein sequence ID" value="OCT94976.1"/>
    <property type="molecule type" value="Genomic_DNA"/>
</dbReference>
<gene>
    <name evidence="1" type="ORF">XELAEV_18012660mg</name>
</gene>
<reference evidence="2" key="1">
    <citation type="journal article" date="2016" name="Nature">
        <title>Genome evolution in the allotetraploid frog Xenopus laevis.</title>
        <authorList>
            <person name="Session A.M."/>
            <person name="Uno Y."/>
            <person name="Kwon T."/>
            <person name="Chapman J.A."/>
            <person name="Toyoda A."/>
            <person name="Takahashi S."/>
            <person name="Fukui A."/>
            <person name="Hikosaka A."/>
            <person name="Suzuki A."/>
            <person name="Kondo M."/>
            <person name="van Heeringen S.J."/>
            <person name="Quigley I."/>
            <person name="Heinz S."/>
            <person name="Ogino H."/>
            <person name="Ochi H."/>
            <person name="Hellsten U."/>
            <person name="Lyons J.B."/>
            <person name="Simakov O."/>
            <person name="Putnam N."/>
            <person name="Stites J."/>
            <person name="Kuroki Y."/>
            <person name="Tanaka T."/>
            <person name="Michiue T."/>
            <person name="Watanabe M."/>
            <person name="Bogdanovic O."/>
            <person name="Lister R."/>
            <person name="Georgiou G."/>
            <person name="Paranjpe S.S."/>
            <person name="van Kruijsbergen I."/>
            <person name="Shu S."/>
            <person name="Carlson J."/>
            <person name="Kinoshita T."/>
            <person name="Ohta Y."/>
            <person name="Mawaribuchi S."/>
            <person name="Jenkins J."/>
            <person name="Grimwood J."/>
            <person name="Schmutz J."/>
            <person name="Mitros T."/>
            <person name="Mozaffari S.V."/>
            <person name="Suzuki Y."/>
            <person name="Haramoto Y."/>
            <person name="Yamamoto T.S."/>
            <person name="Takagi C."/>
            <person name="Heald R."/>
            <person name="Miller K."/>
            <person name="Haudenschild C."/>
            <person name="Kitzman J."/>
            <person name="Nakayama T."/>
            <person name="Izutsu Y."/>
            <person name="Robert J."/>
            <person name="Fortriede J."/>
            <person name="Burns K."/>
            <person name="Lotay V."/>
            <person name="Karimi K."/>
            <person name="Yasuoka Y."/>
            <person name="Dichmann D.S."/>
            <person name="Flajnik M.F."/>
            <person name="Houston D.W."/>
            <person name="Shendure J."/>
            <person name="DuPasquier L."/>
            <person name="Vize P.D."/>
            <person name="Zorn A.M."/>
            <person name="Ito M."/>
            <person name="Marcotte E.M."/>
            <person name="Wallingford J.B."/>
            <person name="Ito Y."/>
            <person name="Asashima M."/>
            <person name="Ueno N."/>
            <person name="Matsuda Y."/>
            <person name="Veenstra G.J."/>
            <person name="Fujiyama A."/>
            <person name="Harland R.M."/>
            <person name="Taira M."/>
            <person name="Rokhsar D.S."/>
        </authorList>
    </citation>
    <scope>NUCLEOTIDE SEQUENCE [LARGE SCALE GENOMIC DNA]</scope>
    <source>
        <strain evidence="2">J</strain>
    </source>
</reference>
<dbReference type="Proteomes" id="UP000694892">
    <property type="component" value="Chromosome 2L"/>
</dbReference>
<sequence>MWNKLIKNYMQGNVELINNIARKTPVIIKSSQEILRTQYWLWVMNCRNKETFIYLFYIFTFGTRGGLEEPCCCLAPRSTAIIRESFPYKSMGGATYLVPPCLCFYSYLLNRKWNLKMIYKLVWRLLLHNIIGINWSVCSVTLQSSCHTNPLFVLSGPKRCRCHSAAYTCRKLLRCPWGISAMKLEAPECNARMSAPALKSVQFALRKTNSRF</sequence>
<evidence type="ECO:0000313" key="1">
    <source>
        <dbReference type="EMBL" id="OCT94976.1"/>
    </source>
</evidence>